<feature type="domain" description="EamA" evidence="6">
    <location>
        <begin position="24"/>
        <end position="158"/>
    </location>
</feature>
<dbReference type="Proteomes" id="UP000235861">
    <property type="component" value="Unassembled WGS sequence"/>
</dbReference>
<feature type="transmembrane region" description="Helical" evidence="5">
    <location>
        <begin position="113"/>
        <end position="135"/>
    </location>
</feature>
<accession>A0A2H9U848</accession>
<feature type="transmembrane region" description="Helical" evidence="5">
    <location>
        <begin position="167"/>
        <end position="186"/>
    </location>
</feature>
<name>A0A2H9U848_9GAMM</name>
<protein>
    <submittedName>
        <fullName evidence="7">EamA family transporter</fullName>
    </submittedName>
</protein>
<feature type="transmembrane region" description="Helical" evidence="5">
    <location>
        <begin position="58"/>
        <end position="77"/>
    </location>
</feature>
<dbReference type="GO" id="GO:0016020">
    <property type="term" value="C:membrane"/>
    <property type="evidence" value="ECO:0007669"/>
    <property type="project" value="UniProtKB-SubCell"/>
</dbReference>
<evidence type="ECO:0000256" key="3">
    <source>
        <dbReference type="ARBA" id="ARBA00022989"/>
    </source>
</evidence>
<feature type="transmembrane region" description="Helical" evidence="5">
    <location>
        <begin position="282"/>
        <end position="299"/>
    </location>
</feature>
<comment type="caution">
    <text evidence="7">The sequence shown here is derived from an EMBL/GenBank/DDBJ whole genome shotgun (WGS) entry which is preliminary data.</text>
</comment>
<keyword evidence="3 5" id="KW-1133">Transmembrane helix</keyword>
<evidence type="ECO:0000256" key="4">
    <source>
        <dbReference type="ARBA" id="ARBA00023136"/>
    </source>
</evidence>
<feature type="transmembrane region" description="Helical" evidence="5">
    <location>
        <begin position="142"/>
        <end position="161"/>
    </location>
</feature>
<evidence type="ECO:0000256" key="2">
    <source>
        <dbReference type="ARBA" id="ARBA00022692"/>
    </source>
</evidence>
<dbReference type="SUPFAM" id="SSF103481">
    <property type="entry name" value="Multidrug resistance efflux transporter EmrE"/>
    <property type="match status" value="2"/>
</dbReference>
<feature type="domain" description="EamA" evidence="6">
    <location>
        <begin position="167"/>
        <end position="296"/>
    </location>
</feature>
<keyword evidence="8" id="KW-1185">Reference proteome</keyword>
<dbReference type="InterPro" id="IPR000620">
    <property type="entry name" value="EamA_dom"/>
</dbReference>
<dbReference type="Pfam" id="PF00892">
    <property type="entry name" value="EamA"/>
    <property type="match status" value="2"/>
</dbReference>
<feature type="transmembrane region" description="Helical" evidence="5">
    <location>
        <begin position="260"/>
        <end position="276"/>
    </location>
</feature>
<comment type="subcellular location">
    <subcellularLocation>
        <location evidence="1">Membrane</location>
        <topology evidence="1">Multi-pass membrane protein</topology>
    </subcellularLocation>
</comment>
<evidence type="ECO:0000256" key="1">
    <source>
        <dbReference type="ARBA" id="ARBA00004141"/>
    </source>
</evidence>
<feature type="transmembrane region" description="Helical" evidence="5">
    <location>
        <begin position="89"/>
        <end position="107"/>
    </location>
</feature>
<dbReference type="PANTHER" id="PTHR22911">
    <property type="entry name" value="ACYL-MALONYL CONDENSING ENZYME-RELATED"/>
    <property type="match status" value="1"/>
</dbReference>
<evidence type="ECO:0000259" key="6">
    <source>
        <dbReference type="Pfam" id="PF00892"/>
    </source>
</evidence>
<dbReference type="PANTHER" id="PTHR22911:SF6">
    <property type="entry name" value="SOLUTE CARRIER FAMILY 35 MEMBER G1"/>
    <property type="match status" value="1"/>
</dbReference>
<feature type="transmembrane region" description="Helical" evidence="5">
    <location>
        <begin position="198"/>
        <end position="220"/>
    </location>
</feature>
<sequence length="308" mass="33724">MIRRTFFSDVDPMASSRSHSPFAGAVWMLAAGLCFAAVNSLSQYVSFDLDLPSTQVAFHQYLIALVCLLPWLIRHGVRQSLATQQLRLHLLRVALAVIGIQFWLWALAVPVPIWQGIALLMTSPLFATLGSVLLLNEQVSRARLMATLAGFVGAMVILAPWTDEFSWASLLPVAAALFWAGYSLLVRYQAATESAHTLVVYLLIVSTPFNAMLAFPQWQWPSETQWLLVAGAGVLSALAQLAIARAYSVAEASFIQPFDFAKLPMNVLAGWLIFGWAPPGRLWLGAAIIIGAITLLTHLEQRACHPVS</sequence>
<gene>
    <name evidence="7" type="ORF">CUC53_03125</name>
</gene>
<dbReference type="AlphaFoldDB" id="A0A2H9U848"/>
<evidence type="ECO:0000313" key="7">
    <source>
        <dbReference type="EMBL" id="PJG60184.1"/>
    </source>
</evidence>
<feature type="transmembrane region" description="Helical" evidence="5">
    <location>
        <begin position="21"/>
        <end position="38"/>
    </location>
</feature>
<dbReference type="OrthoDB" id="6115788at2"/>
<keyword evidence="2 5" id="KW-0812">Transmembrane</keyword>
<dbReference type="EMBL" id="PGGC01000024">
    <property type="protein sequence ID" value="PJG60184.1"/>
    <property type="molecule type" value="Genomic_DNA"/>
</dbReference>
<organism evidence="7 8">
    <name type="scientific">Aeromonas cavernicola</name>
    <dbReference type="NCBI Taxonomy" id="1006623"/>
    <lineage>
        <taxon>Bacteria</taxon>
        <taxon>Pseudomonadati</taxon>
        <taxon>Pseudomonadota</taxon>
        <taxon>Gammaproteobacteria</taxon>
        <taxon>Aeromonadales</taxon>
        <taxon>Aeromonadaceae</taxon>
        <taxon>Aeromonas</taxon>
    </lineage>
</organism>
<proteinExistence type="predicted"/>
<evidence type="ECO:0000256" key="5">
    <source>
        <dbReference type="SAM" id="Phobius"/>
    </source>
</evidence>
<reference evidence="7 8" key="1">
    <citation type="submission" date="2017-11" db="EMBL/GenBank/DDBJ databases">
        <title>Draft genome sequence of environmental isolate Aeromonas cavernicola sp. nov. MDC 2508.</title>
        <authorList>
            <person name="Colston S.M."/>
            <person name="Navarro A."/>
            <person name="Martinez-Murcia A.J."/>
            <person name="Graf J."/>
        </authorList>
    </citation>
    <scope>NUCLEOTIDE SEQUENCE [LARGE SCALE GENOMIC DNA]</scope>
    <source>
        <strain evidence="7 8">MDC 2508</strain>
    </source>
</reference>
<evidence type="ECO:0000313" key="8">
    <source>
        <dbReference type="Proteomes" id="UP000235861"/>
    </source>
</evidence>
<feature type="transmembrane region" description="Helical" evidence="5">
    <location>
        <begin position="226"/>
        <end position="248"/>
    </location>
</feature>
<keyword evidence="4 5" id="KW-0472">Membrane</keyword>
<dbReference type="InterPro" id="IPR037185">
    <property type="entry name" value="EmrE-like"/>
</dbReference>